<dbReference type="Proteomes" id="UP000817658">
    <property type="component" value="Chromosome 1"/>
</dbReference>
<dbReference type="EMBL" id="AP003455">
    <property type="protein sequence ID" value="BAD82550.1"/>
    <property type="molecule type" value="Genomic_DNA"/>
</dbReference>
<feature type="compositionally biased region" description="Basic and acidic residues" evidence="1">
    <location>
        <begin position="25"/>
        <end position="36"/>
    </location>
</feature>
<gene>
    <name evidence="2" type="primary">P0519D04.34</name>
</gene>
<accession>Q5N7K7</accession>
<feature type="region of interest" description="Disordered" evidence="1">
    <location>
        <begin position="1"/>
        <end position="36"/>
    </location>
</feature>
<evidence type="ECO:0000256" key="1">
    <source>
        <dbReference type="SAM" id="MobiDB-lite"/>
    </source>
</evidence>
<proteinExistence type="predicted"/>
<dbReference type="AlphaFoldDB" id="Q5N7K7"/>
<feature type="region of interest" description="Disordered" evidence="1">
    <location>
        <begin position="78"/>
        <end position="105"/>
    </location>
</feature>
<protein>
    <submittedName>
        <fullName evidence="2">Uncharacterized protein</fullName>
    </submittedName>
</protein>
<organism evidence="2">
    <name type="scientific">Oryza sativa subsp. japonica</name>
    <name type="common">Rice</name>
    <dbReference type="NCBI Taxonomy" id="39947"/>
    <lineage>
        <taxon>Eukaryota</taxon>
        <taxon>Viridiplantae</taxon>
        <taxon>Streptophyta</taxon>
        <taxon>Embryophyta</taxon>
        <taxon>Tracheophyta</taxon>
        <taxon>Spermatophyta</taxon>
        <taxon>Magnoliopsida</taxon>
        <taxon>Liliopsida</taxon>
        <taxon>Poales</taxon>
        <taxon>Poaceae</taxon>
        <taxon>BOP clade</taxon>
        <taxon>Oryzoideae</taxon>
        <taxon>Oryzeae</taxon>
        <taxon>Oryzinae</taxon>
        <taxon>Oryza</taxon>
        <taxon>Oryza sativa</taxon>
    </lineage>
</organism>
<name>Q5N7K7_ORYSJ</name>
<reference evidence="2" key="1">
    <citation type="journal article" date="2002" name="Nature">
        <title>The genome sequence and structure of rice chromosome 1.</title>
        <authorList>
            <person name="Sasaki T."/>
            <person name="Matsumoto T."/>
            <person name="Yamamoto K."/>
            <person name="Sakata K."/>
            <person name="Baba T."/>
            <person name="Katayose Y."/>
            <person name="Wu J."/>
            <person name="Niimura Y."/>
            <person name="Cheng Z."/>
            <person name="Nagamura Y."/>
            <person name="Antonio B.A."/>
            <person name="Kanamori H."/>
            <person name="Hosokawa S."/>
            <person name="Masukawa M."/>
            <person name="Arikawa K."/>
            <person name="Chiden Y."/>
            <person name="Hayashi M."/>
            <person name="Okamoto M."/>
            <person name="Ando T."/>
            <person name="Aoki H."/>
            <person name="Arita K."/>
            <person name="Hamada M."/>
            <person name="Harada C."/>
            <person name="Hijishita S."/>
            <person name="Honda M."/>
            <person name="Ichikawa Y."/>
            <person name="Idonuma A."/>
            <person name="Iijima M."/>
            <person name="Ikeda M."/>
            <person name="Ikeno M."/>
            <person name="Itoh S."/>
            <person name="Itoh T."/>
            <person name="Itoh Y."/>
            <person name="Itoh Y."/>
            <person name="Iwabuchi A."/>
            <person name="Kamiya K."/>
            <person name="Karasawa W."/>
            <person name="Katagiri S."/>
            <person name="Kikuta A."/>
            <person name="Kobayashi N."/>
            <person name="Kono I."/>
            <person name="Machita K."/>
            <person name="Maehara T."/>
            <person name="Mizuno H."/>
            <person name="Mizubayashi T."/>
            <person name="Mukai Y."/>
            <person name="Nagasaki H."/>
            <person name="Nakashima M."/>
            <person name="Nakama Y."/>
            <person name="Nakamichi Y."/>
            <person name="Nakamura M."/>
            <person name="Namiki N."/>
            <person name="Negishi M."/>
            <person name="Ohta I."/>
            <person name="Ono N."/>
            <person name="Saji S."/>
            <person name="Sakai K."/>
            <person name="Shibata M."/>
            <person name="Shimokawa T."/>
            <person name="Shomura A."/>
            <person name="Song J."/>
            <person name="Takazaki Y."/>
            <person name="Terasawa K."/>
            <person name="Tsuji K."/>
            <person name="Waki K."/>
            <person name="Yamagata H."/>
            <person name="Yamane H."/>
            <person name="Yoshiki S."/>
            <person name="Yoshihara R."/>
            <person name="Yukawa K."/>
            <person name="Zhong H."/>
            <person name="Iwama H."/>
            <person name="Endo T."/>
            <person name="Ito H."/>
            <person name="Hahn J.H."/>
            <person name="Kim H.I."/>
            <person name="Eun M.Y."/>
            <person name="Yano M."/>
            <person name="Jiang J."/>
            <person name="Gojobori T."/>
        </authorList>
    </citation>
    <scope>NUCLEOTIDE SEQUENCE [LARGE SCALE GENOMIC DNA]</scope>
</reference>
<evidence type="ECO:0000313" key="2">
    <source>
        <dbReference type="EMBL" id="BAD82550.1"/>
    </source>
</evidence>
<sequence length="105" mass="11016">MGELEAPSDPPPISELTGFGRPLHRGSESRGFERSTEATTAWELKALTASSQVSPLSLFSSDTHMSCLKLPATNDGVRGVGRPLSSHNTDTTAAAADSTERVTCA</sequence>